<dbReference type="PROSITE" id="PS51340">
    <property type="entry name" value="MOSC"/>
    <property type="match status" value="1"/>
</dbReference>
<evidence type="ECO:0000259" key="1">
    <source>
        <dbReference type="PROSITE" id="PS51340"/>
    </source>
</evidence>
<accession>A0A7Z0QPN9</accession>
<dbReference type="InterPro" id="IPR052353">
    <property type="entry name" value="Benzoxazolinone_Detox_Enz"/>
</dbReference>
<reference evidence="2 3" key="1">
    <citation type="submission" date="2020-07" db="EMBL/GenBank/DDBJ databases">
        <title>isolation of Luteimonas sp. SJ-16.</title>
        <authorList>
            <person name="Huang X.-X."/>
            <person name="Xu L."/>
            <person name="Sun J.-Q."/>
        </authorList>
    </citation>
    <scope>NUCLEOTIDE SEQUENCE [LARGE SCALE GENOMIC DNA]</scope>
    <source>
        <strain evidence="2 3">SJ-16</strain>
    </source>
</reference>
<dbReference type="PANTHER" id="PTHR30212">
    <property type="entry name" value="PROTEIN YIIM"/>
    <property type="match status" value="1"/>
</dbReference>
<dbReference type="AlphaFoldDB" id="A0A7Z0QPN9"/>
<dbReference type="Gene3D" id="2.40.33.20">
    <property type="entry name" value="PK beta-barrel domain-like"/>
    <property type="match status" value="1"/>
</dbReference>
<organism evidence="2 3">
    <name type="scientific">Luteimonas deserti</name>
    <dbReference type="NCBI Taxonomy" id="2752306"/>
    <lineage>
        <taxon>Bacteria</taxon>
        <taxon>Pseudomonadati</taxon>
        <taxon>Pseudomonadota</taxon>
        <taxon>Gammaproteobacteria</taxon>
        <taxon>Lysobacterales</taxon>
        <taxon>Lysobacteraceae</taxon>
        <taxon>Luteimonas</taxon>
    </lineage>
</organism>
<name>A0A7Z0QPN9_9GAMM</name>
<evidence type="ECO:0000313" key="3">
    <source>
        <dbReference type="Proteomes" id="UP000589896"/>
    </source>
</evidence>
<dbReference type="Pfam" id="PF03475">
    <property type="entry name" value="YiiM_3-alpha"/>
    <property type="match status" value="1"/>
</dbReference>
<dbReference type="InterPro" id="IPR011037">
    <property type="entry name" value="Pyrv_Knase-like_insert_dom_sf"/>
</dbReference>
<dbReference type="RefSeq" id="WP_180543299.1">
    <property type="nucleotide sequence ID" value="NZ_JACCJZ010000004.1"/>
</dbReference>
<feature type="domain" description="MOSC" evidence="1">
    <location>
        <begin position="32"/>
        <end position="169"/>
    </location>
</feature>
<dbReference type="GO" id="GO:0003824">
    <property type="term" value="F:catalytic activity"/>
    <property type="evidence" value="ECO:0007669"/>
    <property type="project" value="InterPro"/>
</dbReference>
<evidence type="ECO:0000313" key="2">
    <source>
        <dbReference type="EMBL" id="NYZ61547.1"/>
    </source>
</evidence>
<dbReference type="InterPro" id="IPR005163">
    <property type="entry name" value="Tri_helical_YiiM-like"/>
</dbReference>
<gene>
    <name evidence="2" type="ORF">H0E82_02035</name>
</gene>
<dbReference type="PANTHER" id="PTHR30212:SF2">
    <property type="entry name" value="PROTEIN YIIM"/>
    <property type="match status" value="1"/>
</dbReference>
<dbReference type="SUPFAM" id="SSF50800">
    <property type="entry name" value="PK beta-barrel domain-like"/>
    <property type="match status" value="1"/>
</dbReference>
<dbReference type="Proteomes" id="UP000589896">
    <property type="component" value="Unassembled WGS sequence"/>
</dbReference>
<dbReference type="GO" id="GO:0030151">
    <property type="term" value="F:molybdenum ion binding"/>
    <property type="evidence" value="ECO:0007669"/>
    <property type="project" value="InterPro"/>
</dbReference>
<dbReference type="EMBL" id="JACCJZ010000004">
    <property type="protein sequence ID" value="NYZ61547.1"/>
    <property type="molecule type" value="Genomic_DNA"/>
</dbReference>
<keyword evidence="3" id="KW-1185">Reference proteome</keyword>
<sequence>MSLPAPTPLLAVLRGAVRPYTRPGTFSAIDKRPAPGVVQVTVTGLVGDAQGDLRVHGGVDKAVHHYPYDHYPAWRSALPGRILLDGPGAFGENLSTLGWTEDTVCLGDVVQVGSAEFEVSQARQPCWKLDDRFDAPRVAARVQATGRTGWYYRVRRPGEISAGDPMRIVARPYPEWPLRRLLELLFQRTLDRPLLEAAATLPLPAGWLKLVHARLRTASVESWAQRLDGPAGADDAG</sequence>
<proteinExistence type="predicted"/>
<protein>
    <submittedName>
        <fullName evidence="2">MOSC domain-containing protein</fullName>
    </submittedName>
</protein>
<dbReference type="Pfam" id="PF03473">
    <property type="entry name" value="MOSC"/>
    <property type="match status" value="1"/>
</dbReference>
<dbReference type="InterPro" id="IPR005302">
    <property type="entry name" value="MoCF_Sase_C"/>
</dbReference>
<dbReference type="GO" id="GO:0030170">
    <property type="term" value="F:pyridoxal phosphate binding"/>
    <property type="evidence" value="ECO:0007669"/>
    <property type="project" value="InterPro"/>
</dbReference>
<comment type="caution">
    <text evidence="2">The sequence shown here is derived from an EMBL/GenBank/DDBJ whole genome shotgun (WGS) entry which is preliminary data.</text>
</comment>